<dbReference type="RefSeq" id="WP_257785074.1">
    <property type="nucleotide sequence ID" value="NZ_CP016279.1"/>
</dbReference>
<accession>A0ABS4M004</accession>
<evidence type="ECO:0000313" key="2">
    <source>
        <dbReference type="Proteomes" id="UP001519309"/>
    </source>
</evidence>
<name>A0ABS4M004_9ACTN</name>
<protein>
    <submittedName>
        <fullName evidence="1">Uncharacterized protein</fullName>
    </submittedName>
</protein>
<evidence type="ECO:0000313" key="1">
    <source>
        <dbReference type="EMBL" id="MBP2053001.1"/>
    </source>
</evidence>
<comment type="caution">
    <text evidence="1">The sequence shown here is derived from an EMBL/GenBank/DDBJ whole genome shotgun (WGS) entry which is preliminary data.</text>
</comment>
<gene>
    <name evidence="1" type="ORF">J2Z21_005990</name>
</gene>
<organism evidence="1 2">
    <name type="scientific">Streptomyces griseochromogenes</name>
    <dbReference type="NCBI Taxonomy" id="68214"/>
    <lineage>
        <taxon>Bacteria</taxon>
        <taxon>Bacillati</taxon>
        <taxon>Actinomycetota</taxon>
        <taxon>Actinomycetes</taxon>
        <taxon>Kitasatosporales</taxon>
        <taxon>Streptomycetaceae</taxon>
        <taxon>Streptomyces</taxon>
    </lineage>
</organism>
<dbReference type="EMBL" id="JAGGLP010000013">
    <property type="protein sequence ID" value="MBP2053001.1"/>
    <property type="molecule type" value="Genomic_DNA"/>
</dbReference>
<keyword evidence="2" id="KW-1185">Reference proteome</keyword>
<proteinExistence type="predicted"/>
<dbReference type="Proteomes" id="UP001519309">
    <property type="component" value="Unassembled WGS sequence"/>
</dbReference>
<sequence>MVYFLAPLSAALALVAVTTYALIRRDRRVAHTYRDRGRHQGD</sequence>
<reference evidence="1 2" key="1">
    <citation type="submission" date="2021-03" db="EMBL/GenBank/DDBJ databases">
        <title>Genomic Encyclopedia of Type Strains, Phase IV (KMG-IV): sequencing the most valuable type-strain genomes for metagenomic binning, comparative biology and taxonomic classification.</title>
        <authorList>
            <person name="Goeker M."/>
        </authorList>
    </citation>
    <scope>NUCLEOTIDE SEQUENCE [LARGE SCALE GENOMIC DNA]</scope>
    <source>
        <strain evidence="1 2">DSM 40499</strain>
    </source>
</reference>